<organism evidence="3">
    <name type="scientific">Harpegnathos saltator</name>
    <name type="common">Jerdon's jumping ant</name>
    <dbReference type="NCBI Taxonomy" id="610380"/>
    <lineage>
        <taxon>Eukaryota</taxon>
        <taxon>Metazoa</taxon>
        <taxon>Ecdysozoa</taxon>
        <taxon>Arthropoda</taxon>
        <taxon>Hexapoda</taxon>
        <taxon>Insecta</taxon>
        <taxon>Pterygota</taxon>
        <taxon>Neoptera</taxon>
        <taxon>Endopterygota</taxon>
        <taxon>Hymenoptera</taxon>
        <taxon>Apocrita</taxon>
        <taxon>Aculeata</taxon>
        <taxon>Formicoidea</taxon>
        <taxon>Formicidae</taxon>
        <taxon>Ponerinae</taxon>
        <taxon>Ponerini</taxon>
        <taxon>Harpegnathos</taxon>
    </lineage>
</organism>
<accession>E2BC23</accession>
<sequence length="270" mass="28978">MNIGIGPGRLNFRRVIAAAARDSSLPLGIPADTPTEEPEFRPRRLFGFKYTVLFSAVLCLVNSQRPWHAGSSNRLPMVLPQYIDERLAVEQAAQSGQAVQAGQEIQPGQSNVGVQPTASQPIPTIQSNIGVQPVQTYQPSLTADTYQPGQTVQGYHPGQTVQAAQGPQGSQGATGFSSPDVGLSNRIDGSSGSNVITAFPTTTSTTINPADLPVDAHGDVDLVNRIKTWPREKQPFWYINWQAIQAHRGDVSANAQVAQVQPNPRSFFAG</sequence>
<evidence type="ECO:0000313" key="3">
    <source>
        <dbReference type="Proteomes" id="UP000008237"/>
    </source>
</evidence>
<dbReference type="EMBL" id="GL447247">
    <property type="protein sequence ID" value="EFN86748.1"/>
    <property type="molecule type" value="Genomic_DNA"/>
</dbReference>
<proteinExistence type="predicted"/>
<feature type="compositionally biased region" description="Polar residues" evidence="1">
    <location>
        <begin position="106"/>
        <end position="124"/>
    </location>
</feature>
<feature type="region of interest" description="Disordered" evidence="1">
    <location>
        <begin position="99"/>
        <end position="124"/>
    </location>
</feature>
<gene>
    <name evidence="2" type="ORF">EAI_15086</name>
</gene>
<evidence type="ECO:0000256" key="1">
    <source>
        <dbReference type="SAM" id="MobiDB-lite"/>
    </source>
</evidence>
<name>E2BC23_HARSA</name>
<dbReference type="AlphaFoldDB" id="E2BC23"/>
<reference evidence="2 3" key="1">
    <citation type="journal article" date="2010" name="Science">
        <title>Genomic comparison of the ants Camponotus floridanus and Harpegnathos saltator.</title>
        <authorList>
            <person name="Bonasio R."/>
            <person name="Zhang G."/>
            <person name="Ye C."/>
            <person name="Mutti N.S."/>
            <person name="Fang X."/>
            <person name="Qin N."/>
            <person name="Donahue G."/>
            <person name="Yang P."/>
            <person name="Li Q."/>
            <person name="Li C."/>
            <person name="Zhang P."/>
            <person name="Huang Z."/>
            <person name="Berger S.L."/>
            <person name="Reinberg D."/>
            <person name="Wang J."/>
            <person name="Liebig J."/>
        </authorList>
    </citation>
    <scope>NUCLEOTIDE SEQUENCE [LARGE SCALE GENOMIC DNA]</scope>
    <source>
        <strain evidence="2 3">R22 G/1</strain>
    </source>
</reference>
<keyword evidence="3" id="KW-1185">Reference proteome</keyword>
<evidence type="ECO:0000313" key="2">
    <source>
        <dbReference type="EMBL" id="EFN86748.1"/>
    </source>
</evidence>
<protein>
    <submittedName>
        <fullName evidence="2">Uncharacterized protein</fullName>
    </submittedName>
</protein>
<dbReference type="OMA" id="YINWQAI"/>
<dbReference type="InParanoid" id="E2BC23"/>
<dbReference type="Proteomes" id="UP000008237">
    <property type="component" value="Unassembled WGS sequence"/>
</dbReference>
<dbReference type="OrthoDB" id="6612236at2759"/>